<dbReference type="EMBL" id="CP011307">
    <property type="protein sequence ID" value="ALP94294.1"/>
    <property type="molecule type" value="Genomic_DNA"/>
</dbReference>
<feature type="chain" id="PRO_5006606332" evidence="1">
    <location>
        <begin position="33"/>
        <end position="176"/>
    </location>
</feature>
<sequence length="176" mass="18425">MTSVKNNSIFKKLGALVMALSLTCAMAVSASAAETADVSGEYTVAFLKEGTTTASMAQDAVNGNATVSENADGSVTILIPIKPIEDYRPMGFLWAADGFIQGLTVSDGTAVLQNIVGDQVRYDSADLVITLPAMPSDGKLSAVTASLKLFYANSATEYPLVSQMDPTFDIQLTKVA</sequence>
<name>A0A0S2W4J8_9FIRM</name>
<reference evidence="3" key="2">
    <citation type="submission" date="2015-04" db="EMBL/GenBank/DDBJ databases">
        <title>A butyrogenic pathway from the amino acid lysine in a human gut commensal.</title>
        <authorList>
            <person name="de Vos W.M."/>
            <person name="Bui N.T.P."/>
            <person name="Plugge C.M."/>
            <person name="Ritari J."/>
        </authorList>
    </citation>
    <scope>NUCLEOTIDE SEQUENCE [LARGE SCALE GENOMIC DNA]</scope>
    <source>
        <strain evidence="3">AF211</strain>
    </source>
</reference>
<dbReference type="KEGG" id="ibu:IB211_01903c"/>
<reference evidence="2 3" key="1">
    <citation type="journal article" date="2015" name="Nat. Commun.">
        <title>Production of butyrate from lysine and the Amadori product fructoselysine by a human gut commensal.</title>
        <authorList>
            <person name="Bui T.P."/>
            <person name="Ritari J."/>
            <person name="Boeren S."/>
            <person name="de Waard P."/>
            <person name="Plugge C.M."/>
            <person name="de Vos W.M."/>
        </authorList>
    </citation>
    <scope>NUCLEOTIDE SEQUENCE [LARGE SCALE GENOMIC DNA]</scope>
    <source>
        <strain evidence="2 3">AF211</strain>
    </source>
</reference>
<proteinExistence type="predicted"/>
<dbReference type="Proteomes" id="UP000064844">
    <property type="component" value="Chromosome"/>
</dbReference>
<protein>
    <submittedName>
        <fullName evidence="2">Uncharacterized protein</fullName>
    </submittedName>
</protein>
<evidence type="ECO:0000313" key="2">
    <source>
        <dbReference type="EMBL" id="ALP94294.1"/>
    </source>
</evidence>
<feature type="signal peptide" evidence="1">
    <location>
        <begin position="1"/>
        <end position="32"/>
    </location>
</feature>
<dbReference type="RefSeq" id="WP_058117863.1">
    <property type="nucleotide sequence ID" value="NZ_CP011307.1"/>
</dbReference>
<accession>A0A0S2W4J8</accession>
<organism evidence="2 3">
    <name type="scientific">Intestinimonas butyriciproducens</name>
    <dbReference type="NCBI Taxonomy" id="1297617"/>
    <lineage>
        <taxon>Bacteria</taxon>
        <taxon>Bacillati</taxon>
        <taxon>Bacillota</taxon>
        <taxon>Clostridia</taxon>
        <taxon>Eubacteriales</taxon>
        <taxon>Intestinimonas</taxon>
    </lineage>
</organism>
<evidence type="ECO:0000256" key="1">
    <source>
        <dbReference type="SAM" id="SignalP"/>
    </source>
</evidence>
<keyword evidence="3" id="KW-1185">Reference proteome</keyword>
<gene>
    <name evidence="2" type="ORF">IB211_01903c</name>
</gene>
<keyword evidence="1" id="KW-0732">Signal</keyword>
<evidence type="ECO:0000313" key="3">
    <source>
        <dbReference type="Proteomes" id="UP000064844"/>
    </source>
</evidence>
<dbReference type="AlphaFoldDB" id="A0A0S2W4J8"/>